<dbReference type="InterPro" id="IPR014710">
    <property type="entry name" value="RmlC-like_jellyroll"/>
</dbReference>
<dbReference type="PROSITE" id="PS50042">
    <property type="entry name" value="CNMP_BINDING_3"/>
    <property type="match status" value="1"/>
</dbReference>
<evidence type="ECO:0000313" key="2">
    <source>
        <dbReference type="EMBL" id="RYP83544.1"/>
    </source>
</evidence>
<dbReference type="GO" id="GO:0005829">
    <property type="term" value="C:cytosol"/>
    <property type="evidence" value="ECO:0007669"/>
    <property type="project" value="TreeGrafter"/>
</dbReference>
<keyword evidence="3" id="KW-1185">Reference proteome</keyword>
<dbReference type="InterPro" id="IPR000595">
    <property type="entry name" value="cNMP-bd_dom"/>
</dbReference>
<comment type="caution">
    <text evidence="2">The sequence shown here is derived from an EMBL/GenBank/DDBJ whole genome shotgun (WGS) entry which is preliminary data.</text>
</comment>
<dbReference type="Pfam" id="PF00027">
    <property type="entry name" value="cNMP_binding"/>
    <property type="match status" value="1"/>
</dbReference>
<proteinExistence type="predicted"/>
<dbReference type="SMART" id="SM00100">
    <property type="entry name" value="cNMP"/>
    <property type="match status" value="1"/>
</dbReference>
<dbReference type="PANTHER" id="PTHR24567:SF74">
    <property type="entry name" value="HTH-TYPE TRANSCRIPTIONAL REGULATOR ARCR"/>
    <property type="match status" value="1"/>
</dbReference>
<dbReference type="CDD" id="cd00038">
    <property type="entry name" value="CAP_ED"/>
    <property type="match status" value="1"/>
</dbReference>
<dbReference type="Proteomes" id="UP000295198">
    <property type="component" value="Unassembled WGS sequence"/>
</dbReference>
<dbReference type="AlphaFoldDB" id="A0A4Q4Z922"/>
<evidence type="ECO:0000259" key="1">
    <source>
        <dbReference type="PROSITE" id="PS50042"/>
    </source>
</evidence>
<organism evidence="2 3">
    <name type="scientific">Nocardioides guangzhouensis</name>
    <dbReference type="NCBI Taxonomy" id="2497878"/>
    <lineage>
        <taxon>Bacteria</taxon>
        <taxon>Bacillati</taxon>
        <taxon>Actinomycetota</taxon>
        <taxon>Actinomycetes</taxon>
        <taxon>Propionibacteriales</taxon>
        <taxon>Nocardioidaceae</taxon>
        <taxon>Nocardioides</taxon>
    </lineage>
</organism>
<evidence type="ECO:0000313" key="3">
    <source>
        <dbReference type="Proteomes" id="UP000295198"/>
    </source>
</evidence>
<dbReference type="OrthoDB" id="4619743at2"/>
<dbReference type="PANTHER" id="PTHR24567">
    <property type="entry name" value="CRP FAMILY TRANSCRIPTIONAL REGULATORY PROTEIN"/>
    <property type="match status" value="1"/>
</dbReference>
<dbReference type="InterPro" id="IPR050397">
    <property type="entry name" value="Env_Response_Regulators"/>
</dbReference>
<feature type="domain" description="Cyclic nucleotide-binding" evidence="1">
    <location>
        <begin position="1"/>
        <end position="112"/>
    </location>
</feature>
<dbReference type="SUPFAM" id="SSF51206">
    <property type="entry name" value="cAMP-binding domain-like"/>
    <property type="match status" value="1"/>
</dbReference>
<sequence>MSDAEVALIASRGTQVHLPADWSLIWEKTPADKAYIILRGEVSVRRAGTEIARLGPGDTVGESAIVSRKLRNATVVSLTEMDVLHFTSDSVRQLLDEVPAFREALEQTTRERLPQPAGS</sequence>
<dbReference type="GO" id="GO:0003700">
    <property type="term" value="F:DNA-binding transcription factor activity"/>
    <property type="evidence" value="ECO:0007669"/>
    <property type="project" value="TreeGrafter"/>
</dbReference>
<reference evidence="2 3" key="1">
    <citation type="submission" date="2019-01" db="EMBL/GenBank/DDBJ databases">
        <title>Nocardioides guangzhouensis sp. nov., an actinobacterium isolated from soil.</title>
        <authorList>
            <person name="Fu Y."/>
            <person name="Cai Y."/>
            <person name="Lin Z."/>
            <person name="Chen P."/>
        </authorList>
    </citation>
    <scope>NUCLEOTIDE SEQUENCE [LARGE SCALE GENOMIC DNA]</scope>
    <source>
        <strain evidence="2 3">130</strain>
    </source>
</reference>
<dbReference type="InterPro" id="IPR018490">
    <property type="entry name" value="cNMP-bd_dom_sf"/>
</dbReference>
<accession>A0A4Q4Z922</accession>
<dbReference type="EMBL" id="SDKM01000032">
    <property type="protein sequence ID" value="RYP83544.1"/>
    <property type="molecule type" value="Genomic_DNA"/>
</dbReference>
<protein>
    <submittedName>
        <fullName evidence="2">Cyclic nucleotide-binding domain-containing protein</fullName>
    </submittedName>
</protein>
<gene>
    <name evidence="2" type="ORF">EKO23_18765</name>
</gene>
<dbReference type="Gene3D" id="2.60.120.10">
    <property type="entry name" value="Jelly Rolls"/>
    <property type="match status" value="1"/>
</dbReference>
<name>A0A4Q4Z922_9ACTN</name>